<dbReference type="NCBIfam" id="TIGR00205">
    <property type="entry name" value="fliE"/>
    <property type="match status" value="1"/>
</dbReference>
<dbReference type="HAMAP" id="MF_00724">
    <property type="entry name" value="FliE"/>
    <property type="match status" value="1"/>
</dbReference>
<dbReference type="AlphaFoldDB" id="A0A174S8N9"/>
<dbReference type="Proteomes" id="UP000092714">
    <property type="component" value="Unassembled WGS sequence"/>
</dbReference>
<protein>
    <recommendedName>
        <fullName evidence="4 5">Flagellar hook-basal body complex protein FliE</fullName>
    </recommendedName>
</protein>
<reference evidence="6 7" key="1">
    <citation type="submission" date="2016-06" db="EMBL/GenBank/DDBJ databases">
        <authorList>
            <person name="Kjaerup R.B."/>
            <person name="Dalgaard T.S."/>
            <person name="Juul-Madsen H.R."/>
        </authorList>
    </citation>
    <scope>NUCLEOTIDE SEQUENCE [LARGE SCALE GENOMIC DNA]</scope>
    <source>
        <strain evidence="6 7">373-A1</strain>
    </source>
</reference>
<dbReference type="eggNOG" id="COG1677">
    <property type="taxonomic scope" value="Bacteria"/>
</dbReference>
<dbReference type="RefSeq" id="WP_055183643.1">
    <property type="nucleotide sequence ID" value="NZ_CABHIH010000001.1"/>
</dbReference>
<evidence type="ECO:0000256" key="3">
    <source>
        <dbReference type="ARBA" id="ARBA00023143"/>
    </source>
</evidence>
<evidence type="ECO:0000256" key="2">
    <source>
        <dbReference type="ARBA" id="ARBA00009272"/>
    </source>
</evidence>
<name>A0A174S8N9_9CLOT</name>
<keyword evidence="6" id="KW-0966">Cell projection</keyword>
<dbReference type="GO" id="GO:0009425">
    <property type="term" value="C:bacterial-type flagellum basal body"/>
    <property type="evidence" value="ECO:0007669"/>
    <property type="project" value="UniProtKB-SubCell"/>
</dbReference>
<accession>A0A174S8N9</accession>
<dbReference type="EMBL" id="MAPZ01000009">
    <property type="protein sequence ID" value="OBY12203.1"/>
    <property type="molecule type" value="Genomic_DNA"/>
</dbReference>
<evidence type="ECO:0000313" key="7">
    <source>
        <dbReference type="Proteomes" id="UP000092714"/>
    </source>
</evidence>
<dbReference type="OrthoDB" id="9812413at2"/>
<dbReference type="Pfam" id="PF02049">
    <property type="entry name" value="FliE"/>
    <property type="match status" value="1"/>
</dbReference>
<evidence type="ECO:0000256" key="1">
    <source>
        <dbReference type="ARBA" id="ARBA00004117"/>
    </source>
</evidence>
<dbReference type="GO" id="GO:0071973">
    <property type="term" value="P:bacterial-type flagellum-dependent cell motility"/>
    <property type="evidence" value="ECO:0007669"/>
    <property type="project" value="InterPro"/>
</dbReference>
<comment type="caution">
    <text evidence="6">The sequence shown here is derived from an EMBL/GenBank/DDBJ whole genome shotgun (WGS) entry which is preliminary data.</text>
</comment>
<comment type="similarity">
    <text evidence="2 4">Belongs to the FliE family.</text>
</comment>
<evidence type="ECO:0000256" key="5">
    <source>
        <dbReference type="NCBIfam" id="TIGR00205"/>
    </source>
</evidence>
<evidence type="ECO:0000313" key="6">
    <source>
        <dbReference type="EMBL" id="OBY12203.1"/>
    </source>
</evidence>
<dbReference type="GO" id="GO:0003774">
    <property type="term" value="F:cytoskeletal motor activity"/>
    <property type="evidence" value="ECO:0007669"/>
    <property type="project" value="InterPro"/>
</dbReference>
<sequence>MRISSFVPSEEIFNSGLDGIKVGKKDNDGELFSNVLKESLDKINEQQIVADKSTEAFVKGEDIDISEVMLAGAEASASLQFAVQVRNKLVEAYQEISRMQL</sequence>
<dbReference type="InterPro" id="IPR001624">
    <property type="entry name" value="FliE"/>
</dbReference>
<evidence type="ECO:0000256" key="4">
    <source>
        <dbReference type="HAMAP-Rule" id="MF_00724"/>
    </source>
</evidence>
<dbReference type="PANTHER" id="PTHR34653:SF1">
    <property type="entry name" value="FLAGELLAR HOOK-BASAL BODY COMPLEX PROTEIN FLIE"/>
    <property type="match status" value="1"/>
</dbReference>
<comment type="subcellular location">
    <subcellularLocation>
        <location evidence="1 4">Bacterial flagellum basal body</location>
    </subcellularLocation>
</comment>
<keyword evidence="6" id="KW-0282">Flagellum</keyword>
<gene>
    <name evidence="4" type="primary">fliE</name>
    <name evidence="6" type="ORF">CP373A1_01010</name>
</gene>
<keyword evidence="3 4" id="KW-0975">Bacterial flagellum</keyword>
<dbReference type="PRINTS" id="PR01006">
    <property type="entry name" value="FLGHOOKFLIE"/>
</dbReference>
<keyword evidence="7" id="KW-1185">Reference proteome</keyword>
<keyword evidence="6" id="KW-0969">Cilium</keyword>
<dbReference type="GO" id="GO:0005198">
    <property type="term" value="F:structural molecule activity"/>
    <property type="evidence" value="ECO:0007669"/>
    <property type="project" value="UniProtKB-UniRule"/>
</dbReference>
<dbReference type="PANTHER" id="PTHR34653">
    <property type="match status" value="1"/>
</dbReference>
<proteinExistence type="inferred from homology"/>
<organism evidence="6 7">
    <name type="scientific">Clostridium paraputrificum</name>
    <dbReference type="NCBI Taxonomy" id="29363"/>
    <lineage>
        <taxon>Bacteria</taxon>
        <taxon>Bacillati</taxon>
        <taxon>Bacillota</taxon>
        <taxon>Clostridia</taxon>
        <taxon>Eubacteriales</taxon>
        <taxon>Clostridiaceae</taxon>
        <taxon>Clostridium</taxon>
    </lineage>
</organism>